<dbReference type="RefSeq" id="WP_063144505.1">
    <property type="nucleotide sequence ID" value="NZ_FJXR01000016.1"/>
</dbReference>
<name>A0A144ME03_ENTCL</name>
<dbReference type="EMBL" id="FJXR01000016">
    <property type="protein sequence ID" value="CZV62296.1"/>
    <property type="molecule type" value="Genomic_DNA"/>
</dbReference>
<dbReference type="InterPro" id="IPR006446">
    <property type="entry name" value="RhaTrfase"/>
</dbReference>
<evidence type="ECO:0000313" key="5">
    <source>
        <dbReference type="EMBL" id="CZV62296.1"/>
    </source>
</evidence>
<dbReference type="InterPro" id="IPR029044">
    <property type="entry name" value="Nucleotide-diphossugar_trans"/>
</dbReference>
<dbReference type="NCBIfam" id="TIGR01556">
    <property type="entry name" value="rhamnosyltran"/>
    <property type="match status" value="1"/>
</dbReference>
<comment type="similarity">
    <text evidence="1">Belongs to the glycosyltransferase 2 family.</text>
</comment>
<dbReference type="AlphaFoldDB" id="A0A144ME03"/>
<keyword evidence="2" id="KW-0328">Glycosyltransferase</keyword>
<dbReference type="InterPro" id="IPR001173">
    <property type="entry name" value="Glyco_trans_2-like"/>
</dbReference>
<dbReference type="Pfam" id="PF00535">
    <property type="entry name" value="Glycos_transf_2"/>
    <property type="match status" value="1"/>
</dbReference>
<dbReference type="CDD" id="cd02526">
    <property type="entry name" value="GT2_RfbF_like"/>
    <property type="match status" value="1"/>
</dbReference>
<reference evidence="5 6" key="1">
    <citation type="submission" date="2016-03" db="EMBL/GenBank/DDBJ databases">
        <authorList>
            <consortium name="Pathogen Informatics"/>
        </authorList>
    </citation>
    <scope>NUCLEOTIDE SEQUENCE [LARGE SCALE GENOMIC DNA]</scope>
    <source>
        <strain evidence="6">e1252</strain>
    </source>
</reference>
<dbReference type="PANTHER" id="PTHR43179">
    <property type="entry name" value="RHAMNOSYLTRANSFERASE WBBL"/>
    <property type="match status" value="1"/>
</dbReference>
<accession>A0A144ME03</accession>
<dbReference type="SUPFAM" id="SSF53448">
    <property type="entry name" value="Nucleotide-diphospho-sugar transferases"/>
    <property type="match status" value="1"/>
</dbReference>
<keyword evidence="3 5" id="KW-0808">Transferase</keyword>
<protein>
    <submittedName>
        <fullName evidence="5">Glycosyl transferase family protein</fullName>
    </submittedName>
</protein>
<evidence type="ECO:0000313" key="6">
    <source>
        <dbReference type="Proteomes" id="UP000076008"/>
    </source>
</evidence>
<sequence>MISSVTVTYNPDLDCFKAQLQSLQQQLDHCVIVDNGSKNIAGIEILCQLFQYDLIKLDTNRGLSCAQNIGIENAISRGADYLLLLDQDSVLGTNFISAMSKVYTHYNVGILGPSFYDPHTNEFYWGTNYIGPFIKRTPIQEITDVTYVIASGSFFSSDVYKKVGKMEEALFVDYIDVEWALRAKKVGYRVAMTNQASMAHTIGDSRLNLLGRKISVHSPMRRYFLVRNSFFMIRKPYIPVGYKIREVFLNFARAAISLILNKEKKKTLIMIFYGICDGVSGRFGPFKRN</sequence>
<dbReference type="Proteomes" id="UP000076008">
    <property type="component" value="Unassembled WGS sequence"/>
</dbReference>
<evidence type="ECO:0000256" key="2">
    <source>
        <dbReference type="ARBA" id="ARBA00022676"/>
    </source>
</evidence>
<evidence type="ECO:0000256" key="3">
    <source>
        <dbReference type="ARBA" id="ARBA00022679"/>
    </source>
</evidence>
<dbReference type="PANTHER" id="PTHR43179:SF12">
    <property type="entry name" value="GALACTOFURANOSYLTRANSFERASE GLFT2"/>
    <property type="match status" value="1"/>
</dbReference>
<proteinExistence type="inferred from homology"/>
<evidence type="ECO:0000259" key="4">
    <source>
        <dbReference type="Pfam" id="PF00535"/>
    </source>
</evidence>
<gene>
    <name evidence="5" type="ORF">SAMEA2273318_02823</name>
</gene>
<dbReference type="GO" id="GO:0016757">
    <property type="term" value="F:glycosyltransferase activity"/>
    <property type="evidence" value="ECO:0007669"/>
    <property type="project" value="UniProtKB-KW"/>
</dbReference>
<feature type="domain" description="Glycosyltransferase 2-like" evidence="4">
    <location>
        <begin position="5"/>
        <end position="163"/>
    </location>
</feature>
<dbReference type="Gene3D" id="3.90.550.10">
    <property type="entry name" value="Spore Coat Polysaccharide Biosynthesis Protein SpsA, Chain A"/>
    <property type="match status" value="1"/>
</dbReference>
<organism evidence="5 6">
    <name type="scientific">Enterobacter cloacae</name>
    <dbReference type="NCBI Taxonomy" id="550"/>
    <lineage>
        <taxon>Bacteria</taxon>
        <taxon>Pseudomonadati</taxon>
        <taxon>Pseudomonadota</taxon>
        <taxon>Gammaproteobacteria</taxon>
        <taxon>Enterobacterales</taxon>
        <taxon>Enterobacteriaceae</taxon>
        <taxon>Enterobacter</taxon>
        <taxon>Enterobacter cloacae complex</taxon>
    </lineage>
</organism>
<evidence type="ECO:0000256" key="1">
    <source>
        <dbReference type="ARBA" id="ARBA00006739"/>
    </source>
</evidence>